<protein>
    <submittedName>
        <fullName evidence="1">Uncharacterized protein</fullName>
    </submittedName>
</protein>
<reference evidence="1" key="1">
    <citation type="submission" date="2023-04" db="EMBL/GenBank/DDBJ databases">
        <title>Draft Genome sequencing of Naganishia species isolated from polar environments using Oxford Nanopore Technology.</title>
        <authorList>
            <person name="Leo P."/>
            <person name="Venkateswaran K."/>
        </authorList>
    </citation>
    <scope>NUCLEOTIDE SEQUENCE</scope>
    <source>
        <strain evidence="1">MNA-CCFEE 5423</strain>
    </source>
</reference>
<dbReference type="EMBL" id="JASBWT010000023">
    <property type="protein sequence ID" value="KAJ9094981.1"/>
    <property type="molecule type" value="Genomic_DNA"/>
</dbReference>
<keyword evidence="2" id="KW-1185">Reference proteome</keyword>
<name>A0ACC2V7Y8_9TREE</name>
<accession>A0ACC2V7Y8</accession>
<evidence type="ECO:0000313" key="1">
    <source>
        <dbReference type="EMBL" id="KAJ9094981.1"/>
    </source>
</evidence>
<proteinExistence type="predicted"/>
<sequence>MTQDCNPDSIKALKQQVEAYHAQLADDAERAVFVCLPSKVLELSRLVDSFNRNDSPFTASHSSFDCDTTILTLPHTTPTEGFRPSYNKTSVQTPADGTTSINTAQTPSPSLPPASSSIDASHDAGALSGEHEDDKPIRTGLATNPIFDTVGKVMDQQGADVLRFCMLIRRWMATVTPQVEEGNNTGVEIQELAISYLNSLQNMGSDCSNYLVTTRQTRGGMVRMYLRSPGIEDRMLALYESDRRELFSARQLLNLLQSKCMETMNVFQKNWSKICEPKGRRDVRWD</sequence>
<dbReference type="Proteomes" id="UP001227268">
    <property type="component" value="Unassembled WGS sequence"/>
</dbReference>
<organism evidence="1 2">
    <name type="scientific">Naganishia friedmannii</name>
    <dbReference type="NCBI Taxonomy" id="89922"/>
    <lineage>
        <taxon>Eukaryota</taxon>
        <taxon>Fungi</taxon>
        <taxon>Dikarya</taxon>
        <taxon>Basidiomycota</taxon>
        <taxon>Agaricomycotina</taxon>
        <taxon>Tremellomycetes</taxon>
        <taxon>Filobasidiales</taxon>
        <taxon>Filobasidiaceae</taxon>
        <taxon>Naganishia</taxon>
    </lineage>
</organism>
<gene>
    <name evidence="1" type="ORF">QFC21_005774</name>
</gene>
<evidence type="ECO:0000313" key="2">
    <source>
        <dbReference type="Proteomes" id="UP001227268"/>
    </source>
</evidence>
<comment type="caution">
    <text evidence="1">The sequence shown here is derived from an EMBL/GenBank/DDBJ whole genome shotgun (WGS) entry which is preliminary data.</text>
</comment>